<protein>
    <submittedName>
        <fullName evidence="6">Uncharacterized protein</fullName>
    </submittedName>
</protein>
<proteinExistence type="predicted"/>
<feature type="domain" description="C-JID" evidence="4">
    <location>
        <begin position="394"/>
        <end position="538"/>
    </location>
</feature>
<organism evidence="6 7">
    <name type="scientific">Anisodus tanguticus</name>
    <dbReference type="NCBI Taxonomy" id="243964"/>
    <lineage>
        <taxon>Eukaryota</taxon>
        <taxon>Viridiplantae</taxon>
        <taxon>Streptophyta</taxon>
        <taxon>Embryophyta</taxon>
        <taxon>Tracheophyta</taxon>
        <taxon>Spermatophyta</taxon>
        <taxon>Magnoliopsida</taxon>
        <taxon>eudicotyledons</taxon>
        <taxon>Gunneridae</taxon>
        <taxon>Pentapetalae</taxon>
        <taxon>asterids</taxon>
        <taxon>lamiids</taxon>
        <taxon>Solanales</taxon>
        <taxon>Solanaceae</taxon>
        <taxon>Solanoideae</taxon>
        <taxon>Hyoscyameae</taxon>
        <taxon>Anisodus</taxon>
    </lineage>
</organism>
<keyword evidence="7" id="KW-1185">Reference proteome</keyword>
<dbReference type="GO" id="GO:0005737">
    <property type="term" value="C:cytoplasm"/>
    <property type="evidence" value="ECO:0007669"/>
    <property type="project" value="TreeGrafter"/>
</dbReference>
<dbReference type="Pfam" id="PF23286">
    <property type="entry name" value="LRR_13"/>
    <property type="match status" value="1"/>
</dbReference>
<accession>A0AAE1UZQ3</accession>
<evidence type="ECO:0000256" key="3">
    <source>
        <dbReference type="ARBA" id="ARBA00022821"/>
    </source>
</evidence>
<evidence type="ECO:0000313" key="6">
    <source>
        <dbReference type="EMBL" id="KAK4343239.1"/>
    </source>
</evidence>
<reference evidence="6" key="1">
    <citation type="submission" date="2023-12" db="EMBL/GenBank/DDBJ databases">
        <title>Genome assembly of Anisodus tanguticus.</title>
        <authorList>
            <person name="Wang Y.-J."/>
        </authorList>
    </citation>
    <scope>NUCLEOTIDE SEQUENCE</scope>
    <source>
        <strain evidence="6">KB-2021</strain>
        <tissue evidence="6">Leaf</tissue>
    </source>
</reference>
<keyword evidence="2" id="KW-0677">Repeat</keyword>
<evidence type="ECO:0000259" key="5">
    <source>
        <dbReference type="Pfam" id="PF23286"/>
    </source>
</evidence>
<feature type="domain" description="Disease resistance protein RPS4B/Roq1-like leucine-rich repeats" evidence="5">
    <location>
        <begin position="90"/>
        <end position="175"/>
    </location>
</feature>
<dbReference type="Gene3D" id="3.80.10.10">
    <property type="entry name" value="Ribonuclease Inhibitor"/>
    <property type="match status" value="3"/>
</dbReference>
<name>A0AAE1UZQ3_9SOLA</name>
<comment type="caution">
    <text evidence="6">The sequence shown here is derived from an EMBL/GenBank/DDBJ whole genome shotgun (WGS) entry which is preliminary data.</text>
</comment>
<evidence type="ECO:0000256" key="1">
    <source>
        <dbReference type="ARBA" id="ARBA00022614"/>
    </source>
</evidence>
<evidence type="ECO:0000256" key="2">
    <source>
        <dbReference type="ARBA" id="ARBA00022737"/>
    </source>
</evidence>
<keyword evidence="1" id="KW-0433">Leucine-rich repeat</keyword>
<dbReference type="Proteomes" id="UP001291623">
    <property type="component" value="Unassembled WGS sequence"/>
</dbReference>
<dbReference type="PANTHER" id="PTHR48051">
    <property type="match status" value="1"/>
</dbReference>
<evidence type="ECO:0000259" key="4">
    <source>
        <dbReference type="Pfam" id="PF20160"/>
    </source>
</evidence>
<evidence type="ECO:0000313" key="7">
    <source>
        <dbReference type="Proteomes" id="UP001291623"/>
    </source>
</evidence>
<dbReference type="InterPro" id="IPR050216">
    <property type="entry name" value="LRR_domain-containing"/>
</dbReference>
<dbReference type="EMBL" id="JAVYJV010000020">
    <property type="protein sequence ID" value="KAK4343239.1"/>
    <property type="molecule type" value="Genomic_DNA"/>
</dbReference>
<dbReference type="InterPro" id="IPR032675">
    <property type="entry name" value="LRR_dom_sf"/>
</dbReference>
<dbReference type="AlphaFoldDB" id="A0AAE1UZQ3"/>
<dbReference type="SUPFAM" id="SSF52058">
    <property type="entry name" value="L domain-like"/>
    <property type="match status" value="2"/>
</dbReference>
<dbReference type="Pfam" id="PF20160">
    <property type="entry name" value="C-JID"/>
    <property type="match status" value="1"/>
</dbReference>
<dbReference type="InterPro" id="IPR058546">
    <property type="entry name" value="RPS4B/Roq1-like_LRR"/>
</dbReference>
<dbReference type="PANTHER" id="PTHR48051:SF1">
    <property type="entry name" value="RAS SUPPRESSOR PROTEIN 1"/>
    <property type="match status" value="1"/>
</dbReference>
<dbReference type="InterPro" id="IPR045344">
    <property type="entry name" value="C-JID"/>
</dbReference>
<sequence length="542" mass="60553">MHLVNDVRIIQLWNTYKVLGKLKYINLSHSQNLVRTPDFSGTPNLERLVLEECTSLVEINFSVGDLGRLVLLNLKNCRNLKTLPESIRLEKLEIFILSGCLKLKSFPEIEGKMNCLAELYLGATALSELPASIENLSGVGVINLSYCKRLESLPRSISRLKCLKTLDVSGCSKLKKLPDDLGLLIGLEELHCTDTAIRTIPSSVSLLKNLKHLSLRKCNALGLQGSSSSFFPWLQEKSHGQKFMGINFHNLSGLCSLTNLDLSDCNISNGGILCNLGFLLSLVELNLDGNNFPNIPAASISSLTRLKVLALAGCRRLEIFPELPPSIEKLYADECTSLKSIDQLTKYPMLRTVSLRKCHQLLKDKRHASILDSLWKHMLKELSMMGGRFSIYAPGVEIPEWFTHKNSGASISVALPKNWYTHDFMGFAICAGFDMKTPFILSCVNYLQTFQGLGMRCQFTCHDGSFSEVSSSFGLIGSENHLDLGHTFLGYLSFDSLWWAFEHMVYSPNNWIQFEFGASNENPVIKGLGVRLVYKNDINDPE</sequence>
<gene>
    <name evidence="6" type="ORF">RND71_036333</name>
</gene>
<keyword evidence="3" id="KW-0611">Plant defense</keyword>